<feature type="domain" description="C2H2-type" evidence="12">
    <location>
        <begin position="143"/>
        <end position="170"/>
    </location>
</feature>
<evidence type="ECO:0000256" key="1">
    <source>
        <dbReference type="ARBA" id="ARBA00004123"/>
    </source>
</evidence>
<feature type="region of interest" description="Disordered" evidence="11">
    <location>
        <begin position="219"/>
        <end position="329"/>
    </location>
</feature>
<comment type="caution">
    <text evidence="13">The sequence shown here is derived from an EMBL/GenBank/DDBJ whole genome shotgun (WGS) entry which is preliminary data.</text>
</comment>
<accession>A0A4Y2LZL2</accession>
<dbReference type="FunFam" id="3.30.160.60:FF:002343">
    <property type="entry name" value="Zinc finger protein 33A"/>
    <property type="match status" value="1"/>
</dbReference>
<feature type="compositionally biased region" description="Basic residues" evidence="11">
    <location>
        <begin position="283"/>
        <end position="292"/>
    </location>
</feature>
<evidence type="ECO:0000256" key="2">
    <source>
        <dbReference type="ARBA" id="ARBA00022723"/>
    </source>
</evidence>
<proteinExistence type="predicted"/>
<dbReference type="Gene3D" id="3.30.160.60">
    <property type="entry name" value="Classic Zinc Finger"/>
    <property type="match status" value="6"/>
</dbReference>
<keyword evidence="9" id="KW-0539">Nucleus</keyword>
<comment type="subcellular location">
    <subcellularLocation>
        <location evidence="1">Nucleus</location>
    </subcellularLocation>
</comment>
<keyword evidence="14" id="KW-1185">Reference proteome</keyword>
<dbReference type="FunFam" id="3.30.160.60:FF:000646">
    <property type="entry name" value="Myeloid zinc finger 1"/>
    <property type="match status" value="1"/>
</dbReference>
<evidence type="ECO:0000259" key="12">
    <source>
        <dbReference type="PROSITE" id="PS50157"/>
    </source>
</evidence>
<dbReference type="Proteomes" id="UP000499080">
    <property type="component" value="Unassembled WGS sequence"/>
</dbReference>
<evidence type="ECO:0000256" key="6">
    <source>
        <dbReference type="ARBA" id="ARBA00023015"/>
    </source>
</evidence>
<evidence type="ECO:0000256" key="10">
    <source>
        <dbReference type="PROSITE-ProRule" id="PRU00042"/>
    </source>
</evidence>
<evidence type="ECO:0000256" key="8">
    <source>
        <dbReference type="ARBA" id="ARBA00023163"/>
    </source>
</evidence>
<keyword evidence="6" id="KW-0805">Transcription regulation</keyword>
<organism evidence="13 14">
    <name type="scientific">Araneus ventricosus</name>
    <name type="common">Orbweaver spider</name>
    <name type="synonym">Epeira ventricosa</name>
    <dbReference type="NCBI Taxonomy" id="182803"/>
    <lineage>
        <taxon>Eukaryota</taxon>
        <taxon>Metazoa</taxon>
        <taxon>Ecdysozoa</taxon>
        <taxon>Arthropoda</taxon>
        <taxon>Chelicerata</taxon>
        <taxon>Arachnida</taxon>
        <taxon>Araneae</taxon>
        <taxon>Araneomorphae</taxon>
        <taxon>Entelegynae</taxon>
        <taxon>Araneoidea</taxon>
        <taxon>Araneidae</taxon>
        <taxon>Araneus</taxon>
    </lineage>
</organism>
<dbReference type="GO" id="GO:0000978">
    <property type="term" value="F:RNA polymerase II cis-regulatory region sequence-specific DNA binding"/>
    <property type="evidence" value="ECO:0007669"/>
    <property type="project" value="TreeGrafter"/>
</dbReference>
<name>A0A4Y2LZL2_ARAVE</name>
<dbReference type="SUPFAM" id="SSF57667">
    <property type="entry name" value="beta-beta-alpha zinc fingers"/>
    <property type="match status" value="3"/>
</dbReference>
<gene>
    <name evidence="13" type="primary">ZNF366</name>
    <name evidence="13" type="ORF">AVEN_6098_1</name>
</gene>
<dbReference type="GO" id="GO:0008270">
    <property type="term" value="F:zinc ion binding"/>
    <property type="evidence" value="ECO:0007669"/>
    <property type="project" value="UniProtKB-KW"/>
</dbReference>
<dbReference type="AlphaFoldDB" id="A0A4Y2LZL2"/>
<keyword evidence="5" id="KW-0862">Zinc</keyword>
<dbReference type="InterPro" id="IPR013087">
    <property type="entry name" value="Znf_C2H2_type"/>
</dbReference>
<dbReference type="OrthoDB" id="6077919at2759"/>
<evidence type="ECO:0000256" key="11">
    <source>
        <dbReference type="SAM" id="MobiDB-lite"/>
    </source>
</evidence>
<dbReference type="SMART" id="SM00355">
    <property type="entry name" value="ZnF_C2H2"/>
    <property type="match status" value="6"/>
</dbReference>
<feature type="domain" description="C2H2-type" evidence="12">
    <location>
        <begin position="171"/>
        <end position="198"/>
    </location>
</feature>
<dbReference type="InterPro" id="IPR036236">
    <property type="entry name" value="Znf_C2H2_sf"/>
</dbReference>
<keyword evidence="8" id="KW-0804">Transcription</keyword>
<dbReference type="PROSITE" id="PS50157">
    <property type="entry name" value="ZINC_FINGER_C2H2_2"/>
    <property type="match status" value="6"/>
</dbReference>
<feature type="compositionally biased region" description="Basic and acidic residues" evidence="11">
    <location>
        <begin position="221"/>
        <end position="231"/>
    </location>
</feature>
<feature type="compositionally biased region" description="Basic and acidic residues" evidence="11">
    <location>
        <begin position="293"/>
        <end position="305"/>
    </location>
</feature>
<keyword evidence="2" id="KW-0479">Metal-binding</keyword>
<sequence>MGKKKKWNRPLCDNTNQCFPQGEFCINVEHPDSNNFQAFEPRLGVTVPNWSRPAIQSQLRCEICERVFQYPSQLRDHMLIHTRVRRFVCQVCGMKFMKEHHLKAHQATHSSVKPFACPICGRTFTLKANMERHTYIHNTERRFTCEQCGKKFSQPQTLKMHMISHSDVKPFACNICGKGLSRAHNLRAHMAIHRNNKPFKCHLCNSSFTLKGNMQRHLKEKHGVTEAEIPQHQEPAPSLSSESFILSLDPADAVGSPTGSRISEEDMSQNCNHNQAADLPQNNKRRKNPPKRVKCETPNSEHENISKSSPNDQDPHRQPEYQGVPASTVNNVMPAPNNFQQVQSNTLVPVNNSFPSSSQLQLCNPPLNVGNPSDHKPFTPCALPLQASLGHSSFGPVSVASFLPRPPGFYADSGMLTVPPNPFPNENVESKLQTIHSAIDDLAGKLSSPHEKVMAIHEALDELIHLRPENPANNFRCVKNERMGN</sequence>
<dbReference type="PANTHER" id="PTHR23226:SF416">
    <property type="entry name" value="FI01424P"/>
    <property type="match status" value="1"/>
</dbReference>
<dbReference type="PROSITE" id="PS00028">
    <property type="entry name" value="ZINC_FINGER_C2H2_1"/>
    <property type="match status" value="6"/>
</dbReference>
<evidence type="ECO:0000256" key="4">
    <source>
        <dbReference type="ARBA" id="ARBA00022771"/>
    </source>
</evidence>
<keyword evidence="3" id="KW-0677">Repeat</keyword>
<evidence type="ECO:0000256" key="7">
    <source>
        <dbReference type="ARBA" id="ARBA00023125"/>
    </source>
</evidence>
<feature type="domain" description="C2H2-type" evidence="12">
    <location>
        <begin position="199"/>
        <end position="227"/>
    </location>
</feature>
<dbReference type="GO" id="GO:0000981">
    <property type="term" value="F:DNA-binding transcription factor activity, RNA polymerase II-specific"/>
    <property type="evidence" value="ECO:0007669"/>
    <property type="project" value="TreeGrafter"/>
</dbReference>
<dbReference type="EMBL" id="BGPR01006541">
    <property type="protein sequence ID" value="GBN19912.1"/>
    <property type="molecule type" value="Genomic_DNA"/>
</dbReference>
<feature type="domain" description="C2H2-type" evidence="12">
    <location>
        <begin position="115"/>
        <end position="142"/>
    </location>
</feature>
<dbReference type="PANTHER" id="PTHR23226">
    <property type="entry name" value="ZINC FINGER AND SCAN DOMAIN-CONTAINING"/>
    <property type="match status" value="1"/>
</dbReference>
<evidence type="ECO:0000313" key="14">
    <source>
        <dbReference type="Proteomes" id="UP000499080"/>
    </source>
</evidence>
<keyword evidence="7" id="KW-0238">DNA-binding</keyword>
<reference evidence="13 14" key="1">
    <citation type="journal article" date="2019" name="Sci. Rep.">
        <title>Orb-weaving spider Araneus ventricosus genome elucidates the spidroin gene catalogue.</title>
        <authorList>
            <person name="Kono N."/>
            <person name="Nakamura H."/>
            <person name="Ohtoshi R."/>
            <person name="Moran D.A.P."/>
            <person name="Shinohara A."/>
            <person name="Yoshida Y."/>
            <person name="Fujiwara M."/>
            <person name="Mori M."/>
            <person name="Tomita M."/>
            <person name="Arakawa K."/>
        </authorList>
    </citation>
    <scope>NUCLEOTIDE SEQUENCE [LARGE SCALE GENOMIC DNA]</scope>
</reference>
<dbReference type="FunFam" id="3.30.160.60:FF:000765">
    <property type="entry name" value="Zinc finger 45-like"/>
    <property type="match status" value="1"/>
</dbReference>
<feature type="domain" description="C2H2-type" evidence="12">
    <location>
        <begin position="87"/>
        <end position="114"/>
    </location>
</feature>
<evidence type="ECO:0000256" key="5">
    <source>
        <dbReference type="ARBA" id="ARBA00022833"/>
    </source>
</evidence>
<dbReference type="Pfam" id="PF00096">
    <property type="entry name" value="zf-C2H2"/>
    <property type="match status" value="5"/>
</dbReference>
<keyword evidence="4 10" id="KW-0863">Zinc-finger</keyword>
<dbReference type="GO" id="GO:0005634">
    <property type="term" value="C:nucleus"/>
    <property type="evidence" value="ECO:0007669"/>
    <property type="project" value="UniProtKB-SubCell"/>
</dbReference>
<evidence type="ECO:0000313" key="13">
    <source>
        <dbReference type="EMBL" id="GBN19912.1"/>
    </source>
</evidence>
<protein>
    <submittedName>
        <fullName evidence="13">Zinc finger protein 366</fullName>
    </submittedName>
</protein>
<evidence type="ECO:0000256" key="3">
    <source>
        <dbReference type="ARBA" id="ARBA00022737"/>
    </source>
</evidence>
<feature type="domain" description="C2H2-type" evidence="12">
    <location>
        <begin position="59"/>
        <end position="86"/>
    </location>
</feature>
<evidence type="ECO:0000256" key="9">
    <source>
        <dbReference type="ARBA" id="ARBA00023242"/>
    </source>
</evidence>